<keyword evidence="1" id="KW-0171">Cobalt transport</keyword>
<organism evidence="11 12">
    <name type="scientific">Haloplanus vescus</name>
    <dbReference type="NCBI Taxonomy" id="555874"/>
    <lineage>
        <taxon>Archaea</taxon>
        <taxon>Methanobacteriati</taxon>
        <taxon>Methanobacteriota</taxon>
        <taxon>Stenosarchaea group</taxon>
        <taxon>Halobacteria</taxon>
        <taxon>Halobacteriales</taxon>
        <taxon>Haloferacaceae</taxon>
        <taxon>Haloplanus</taxon>
    </lineage>
</organism>
<evidence type="ECO:0000313" key="11">
    <source>
        <dbReference type="EMBL" id="SEA11271.1"/>
    </source>
</evidence>
<reference evidence="11 12" key="1">
    <citation type="submission" date="2016-10" db="EMBL/GenBank/DDBJ databases">
        <authorList>
            <person name="de Groot N.N."/>
        </authorList>
    </citation>
    <scope>NUCLEOTIDE SEQUENCE [LARGE SCALE GENOMIC DNA]</scope>
    <source>
        <strain evidence="11 12">CGMCC 1.8712</strain>
    </source>
</reference>
<evidence type="ECO:0000256" key="1">
    <source>
        <dbReference type="ARBA" id="ARBA00022426"/>
    </source>
</evidence>
<dbReference type="GO" id="GO:0015087">
    <property type="term" value="F:cobalt ion transmembrane transporter activity"/>
    <property type="evidence" value="ECO:0007669"/>
    <property type="project" value="InterPro"/>
</dbReference>
<dbReference type="GO" id="GO:0016020">
    <property type="term" value="C:membrane"/>
    <property type="evidence" value="ECO:0007669"/>
    <property type="project" value="InterPro"/>
</dbReference>
<dbReference type="EMBL" id="FNQT01000002">
    <property type="protein sequence ID" value="SEA11271.1"/>
    <property type="molecule type" value="Genomic_DNA"/>
</dbReference>
<evidence type="ECO:0000256" key="10">
    <source>
        <dbReference type="SAM" id="Phobius"/>
    </source>
</evidence>
<keyword evidence="8 10" id="KW-0472">Membrane</keyword>
<name>A0A1H3YJA1_9EURY</name>
<evidence type="ECO:0000256" key="2">
    <source>
        <dbReference type="ARBA" id="ARBA00022448"/>
    </source>
</evidence>
<evidence type="ECO:0000256" key="9">
    <source>
        <dbReference type="ARBA" id="ARBA00023285"/>
    </source>
</evidence>
<keyword evidence="2" id="KW-0813">Transport</keyword>
<keyword evidence="12" id="KW-1185">Reference proteome</keyword>
<accession>A0A1H3YJA1</accession>
<evidence type="ECO:0000256" key="4">
    <source>
        <dbReference type="ARBA" id="ARBA00022573"/>
    </source>
</evidence>
<dbReference type="RefSeq" id="WP_092634269.1">
    <property type="nucleotide sequence ID" value="NZ_FNQT01000002.1"/>
</dbReference>
<dbReference type="STRING" id="555874.SAMN04488065_1902"/>
<dbReference type="Proteomes" id="UP000236755">
    <property type="component" value="Unassembled WGS sequence"/>
</dbReference>
<evidence type="ECO:0000256" key="8">
    <source>
        <dbReference type="ARBA" id="ARBA00023136"/>
    </source>
</evidence>
<evidence type="ECO:0000256" key="7">
    <source>
        <dbReference type="ARBA" id="ARBA00023065"/>
    </source>
</evidence>
<keyword evidence="5 10" id="KW-0812">Transmembrane</keyword>
<dbReference type="AlphaFoldDB" id="A0A1H3YJA1"/>
<proteinExistence type="predicted"/>
<evidence type="ECO:0000256" key="3">
    <source>
        <dbReference type="ARBA" id="ARBA00022475"/>
    </source>
</evidence>
<protein>
    <submittedName>
        <fullName evidence="11">Cobalt transport protein component CbiN</fullName>
    </submittedName>
</protein>
<keyword evidence="9" id="KW-0170">Cobalt</keyword>
<keyword evidence="7" id="KW-0406">Ion transport</keyword>
<dbReference type="PANTHER" id="PTHR38662:SF1">
    <property type="entry name" value="COBALT TRANSPORT PROTEIN CBIN"/>
    <property type="match status" value="1"/>
</dbReference>
<keyword evidence="6 10" id="KW-1133">Transmembrane helix</keyword>
<dbReference type="InterPro" id="IPR003705">
    <property type="entry name" value="CbiN"/>
</dbReference>
<dbReference type="GO" id="GO:0009236">
    <property type="term" value="P:cobalamin biosynthetic process"/>
    <property type="evidence" value="ECO:0007669"/>
    <property type="project" value="UniProtKB-KW"/>
</dbReference>
<dbReference type="Pfam" id="PF02553">
    <property type="entry name" value="CbiN"/>
    <property type="match status" value="1"/>
</dbReference>
<evidence type="ECO:0000256" key="5">
    <source>
        <dbReference type="ARBA" id="ARBA00022692"/>
    </source>
</evidence>
<keyword evidence="4" id="KW-0169">Cobalamin biosynthesis</keyword>
<evidence type="ECO:0000313" key="12">
    <source>
        <dbReference type="Proteomes" id="UP000236755"/>
    </source>
</evidence>
<sequence length="87" mass="8916">MKRFLLVGVVVALGILVVTTVGGGTGTDQQAVALATEQAPGYEQWVSPVWSPGTTGESALFALQGGVGATALSYYLDRLRTSDASDA</sequence>
<keyword evidence="3" id="KW-1003">Cell membrane</keyword>
<dbReference type="PANTHER" id="PTHR38662">
    <property type="entry name" value="COBALT TRANSPORT PROTEIN CBIN"/>
    <property type="match status" value="1"/>
</dbReference>
<evidence type="ECO:0000256" key="6">
    <source>
        <dbReference type="ARBA" id="ARBA00022989"/>
    </source>
</evidence>
<gene>
    <name evidence="11" type="ORF">SAMN04488065_1902</name>
</gene>
<feature type="transmembrane region" description="Helical" evidence="10">
    <location>
        <begin position="59"/>
        <end position="76"/>
    </location>
</feature>